<gene>
    <name evidence="11" type="ORF">KQX54_010224</name>
</gene>
<dbReference type="Pfam" id="PF03074">
    <property type="entry name" value="GCS"/>
    <property type="match status" value="1"/>
</dbReference>
<evidence type="ECO:0000256" key="2">
    <source>
        <dbReference type="ARBA" id="ARBA00008100"/>
    </source>
</evidence>
<dbReference type="Proteomes" id="UP000826195">
    <property type="component" value="Unassembled WGS sequence"/>
</dbReference>
<dbReference type="Gene3D" id="1.10.8.960">
    <property type="match status" value="1"/>
</dbReference>
<dbReference type="PANTHER" id="PTHR11164:SF0">
    <property type="entry name" value="GLUTAMATE--CYSTEINE LIGASE CATALYTIC SUBUNIT"/>
    <property type="match status" value="1"/>
</dbReference>
<evidence type="ECO:0000256" key="9">
    <source>
        <dbReference type="ARBA" id="ARBA00032122"/>
    </source>
</evidence>
<dbReference type="InterPro" id="IPR004308">
    <property type="entry name" value="GCS"/>
</dbReference>
<evidence type="ECO:0000256" key="8">
    <source>
        <dbReference type="ARBA" id="ARBA00030585"/>
    </source>
</evidence>
<dbReference type="SUPFAM" id="SSF55931">
    <property type="entry name" value="Glutamine synthetase/guanido kinase"/>
    <property type="match status" value="1"/>
</dbReference>
<comment type="caution">
    <text evidence="11">The sequence shown here is derived from an EMBL/GenBank/DDBJ whole genome shotgun (WGS) entry which is preliminary data.</text>
</comment>
<dbReference type="FunFam" id="3.30.590.50:FF:000002">
    <property type="entry name" value="Glutamate--cysteine ligase catalytic subunit"/>
    <property type="match status" value="1"/>
</dbReference>
<comment type="similarity">
    <text evidence="2 10">Belongs to the glutamate--cysteine ligase type 3 family.</text>
</comment>
<evidence type="ECO:0000256" key="1">
    <source>
        <dbReference type="ARBA" id="ARBA00005006"/>
    </source>
</evidence>
<dbReference type="GO" id="GO:0006750">
    <property type="term" value="P:glutathione biosynthetic process"/>
    <property type="evidence" value="ECO:0007669"/>
    <property type="project" value="UniProtKB-UniRule"/>
</dbReference>
<evidence type="ECO:0000256" key="3">
    <source>
        <dbReference type="ARBA" id="ARBA00012220"/>
    </source>
</evidence>
<keyword evidence="4 10" id="KW-0436">Ligase</keyword>
<accession>A0AAV7IB24</accession>
<evidence type="ECO:0000256" key="7">
    <source>
        <dbReference type="ARBA" id="ARBA00022840"/>
    </source>
</evidence>
<evidence type="ECO:0000256" key="4">
    <source>
        <dbReference type="ARBA" id="ARBA00022598"/>
    </source>
</evidence>
<dbReference type="InterPro" id="IPR014746">
    <property type="entry name" value="Gln_synth/guanido_kin_cat_dom"/>
</dbReference>
<evidence type="ECO:0000256" key="5">
    <source>
        <dbReference type="ARBA" id="ARBA00022684"/>
    </source>
</evidence>
<comment type="catalytic activity">
    <reaction evidence="10">
        <text>L-cysteine + L-glutamate + ATP = gamma-L-glutamyl-L-cysteine + ADP + phosphate + H(+)</text>
        <dbReference type="Rhea" id="RHEA:13285"/>
        <dbReference type="ChEBI" id="CHEBI:15378"/>
        <dbReference type="ChEBI" id="CHEBI:29985"/>
        <dbReference type="ChEBI" id="CHEBI:30616"/>
        <dbReference type="ChEBI" id="CHEBI:35235"/>
        <dbReference type="ChEBI" id="CHEBI:43474"/>
        <dbReference type="ChEBI" id="CHEBI:58173"/>
        <dbReference type="ChEBI" id="CHEBI:456216"/>
        <dbReference type="EC" id="6.3.2.2"/>
    </reaction>
</comment>
<organism evidence="11 12">
    <name type="scientific">Cotesia glomerata</name>
    <name type="common">Lepidopteran parasitic wasp</name>
    <name type="synonym">Apanteles glomeratus</name>
    <dbReference type="NCBI Taxonomy" id="32391"/>
    <lineage>
        <taxon>Eukaryota</taxon>
        <taxon>Metazoa</taxon>
        <taxon>Ecdysozoa</taxon>
        <taxon>Arthropoda</taxon>
        <taxon>Hexapoda</taxon>
        <taxon>Insecta</taxon>
        <taxon>Pterygota</taxon>
        <taxon>Neoptera</taxon>
        <taxon>Endopterygota</taxon>
        <taxon>Hymenoptera</taxon>
        <taxon>Apocrita</taxon>
        <taxon>Ichneumonoidea</taxon>
        <taxon>Braconidae</taxon>
        <taxon>Microgastrinae</taxon>
        <taxon>Cotesia</taxon>
    </lineage>
</organism>
<proteinExistence type="inferred from homology"/>
<keyword evidence="7 10" id="KW-0067">ATP-binding</keyword>
<evidence type="ECO:0000313" key="12">
    <source>
        <dbReference type="Proteomes" id="UP000826195"/>
    </source>
</evidence>
<dbReference type="AlphaFoldDB" id="A0AAV7IB24"/>
<protein>
    <recommendedName>
        <fullName evidence="3 10">Glutamate--cysteine ligase</fullName>
        <ecNumber evidence="3 10">6.3.2.2</ecNumber>
    </recommendedName>
    <alternativeName>
        <fullName evidence="9 10">Gamma-ECS</fullName>
    </alternativeName>
    <alternativeName>
        <fullName evidence="8 10">Gamma-glutamylcysteine synthetase</fullName>
    </alternativeName>
</protein>
<dbReference type="PANTHER" id="PTHR11164">
    <property type="entry name" value="GLUTAMATE CYSTEINE LIGASE"/>
    <property type="match status" value="1"/>
</dbReference>
<evidence type="ECO:0000256" key="6">
    <source>
        <dbReference type="ARBA" id="ARBA00022741"/>
    </source>
</evidence>
<reference evidence="11 12" key="1">
    <citation type="journal article" date="2021" name="J. Hered.">
        <title>A chromosome-level genome assembly of the parasitoid wasp, Cotesia glomerata (Hymenoptera: Braconidae).</title>
        <authorList>
            <person name="Pinto B.J."/>
            <person name="Weis J.J."/>
            <person name="Gamble T."/>
            <person name="Ode P.J."/>
            <person name="Paul R."/>
            <person name="Zaspel J.M."/>
        </authorList>
    </citation>
    <scope>NUCLEOTIDE SEQUENCE [LARGE SCALE GENOMIC DNA]</scope>
    <source>
        <strain evidence="11">CgM1</strain>
    </source>
</reference>
<evidence type="ECO:0000313" key="11">
    <source>
        <dbReference type="EMBL" id="KAH0549540.1"/>
    </source>
</evidence>
<dbReference type="GO" id="GO:0017109">
    <property type="term" value="C:glutamate-cysteine ligase complex"/>
    <property type="evidence" value="ECO:0007669"/>
    <property type="project" value="TreeGrafter"/>
</dbReference>
<keyword evidence="6 10" id="KW-0547">Nucleotide-binding</keyword>
<keyword evidence="5 10" id="KW-0317">Glutathione biosynthesis</keyword>
<dbReference type="GO" id="GO:0004357">
    <property type="term" value="F:glutamate-cysteine ligase activity"/>
    <property type="evidence" value="ECO:0007669"/>
    <property type="project" value="UniProtKB-UniRule"/>
</dbReference>
<keyword evidence="12" id="KW-1185">Reference proteome</keyword>
<name>A0AAV7IB24_COTGL</name>
<evidence type="ECO:0000256" key="10">
    <source>
        <dbReference type="RuleBase" id="RU367135"/>
    </source>
</evidence>
<sequence>MGQLTEGKVLTWEEIKKIKDYVREHGIIQFINLYKRCKDKQDNDFKWGDEIEYTIVKFDDLETSAKLNLVSHKLIVELNKKENESPESVECLWRPEFSSYQIESTPGKPFGASLKDFNNVEENMLHRRVEAMEFLKPGERLITITSFPRLGCSNSSEPPGKPTPHSGPIRSLFVQEGTLFQGHRRWHAITENVELRRGEKIEINVPIFRDKNVPKPFRENFGPLGDDGEAQRLAKDDHVYMDSTGFGMGGCCLQATLLGRDLTEAQVLYDQLTVFCPVMVALTAAAPIFRGYLTDVDNRWIPSLGATDDRTRGERGLEPLKPGELLMRTGRNGSVEWYLSEEGQRYNDLPLSYDDKWVNLMMENGVGKALAQHVAHLMSRDPVSILSTQIYVDDQTETTCFENIQGSTWRSMRFKPPPSNSDIGWRVEFRPMDIQMTDFENAAACCFVILLAKIVLHFNLNVLIPLSKVEDNMMRSQKRDAVNTEKLWFHKDITSHATDQPIDQEYDEFTVDEIINGKQDFVGIIPLMNSYVDDMKVDAETRRTIDQFLNLFSKRAKGELLTDAAWMRKQVLTHPEYKHDAVVSERINYDLLKKIDLIARGHQTCPDLFGSHVLKKLP</sequence>
<comment type="pathway">
    <text evidence="1 10">Sulfur metabolism; glutathione biosynthesis; glutathione from L-cysteine and L-glutamate: step 1/2.</text>
</comment>
<dbReference type="EC" id="6.3.2.2" evidence="3 10"/>
<dbReference type="GO" id="GO:0005524">
    <property type="term" value="F:ATP binding"/>
    <property type="evidence" value="ECO:0007669"/>
    <property type="project" value="UniProtKB-UniRule"/>
</dbReference>
<dbReference type="Gene3D" id="3.30.590.50">
    <property type="match status" value="2"/>
</dbReference>
<dbReference type="EMBL" id="JAHXZJ010001864">
    <property type="protein sequence ID" value="KAH0549540.1"/>
    <property type="molecule type" value="Genomic_DNA"/>
</dbReference>